<reference evidence="2" key="1">
    <citation type="journal article" date="2019" name="Int. J. Syst. Evol. Microbiol.">
        <title>The Global Catalogue of Microorganisms (GCM) 10K type strain sequencing project: providing services to taxonomists for standard genome sequencing and annotation.</title>
        <authorList>
            <consortium name="The Broad Institute Genomics Platform"/>
            <consortium name="The Broad Institute Genome Sequencing Center for Infectious Disease"/>
            <person name="Wu L."/>
            <person name="Ma J."/>
        </authorList>
    </citation>
    <scope>NUCLEOTIDE SEQUENCE [LARGE SCALE GENOMIC DNA]</scope>
    <source>
        <strain evidence="2">CCUG 56401</strain>
    </source>
</reference>
<gene>
    <name evidence="1" type="ORF">ACFQ16_06665</name>
</gene>
<dbReference type="EMBL" id="JBHTIW010000003">
    <property type="protein sequence ID" value="MFD0919418.1"/>
    <property type="molecule type" value="Genomic_DNA"/>
</dbReference>
<comment type="caution">
    <text evidence="1">The sequence shown here is derived from an EMBL/GenBank/DDBJ whole genome shotgun (WGS) entry which is preliminary data.</text>
</comment>
<protein>
    <recommendedName>
        <fullName evidence="3">IacB</fullName>
    </recommendedName>
</protein>
<name>A0ABW3FNP3_9PSEU</name>
<dbReference type="Proteomes" id="UP001597018">
    <property type="component" value="Unassembled WGS sequence"/>
</dbReference>
<keyword evidence="2" id="KW-1185">Reference proteome</keyword>
<accession>A0ABW3FNP3</accession>
<dbReference type="RefSeq" id="WP_263252795.1">
    <property type="nucleotide sequence ID" value="NZ_BAABLT010000001.1"/>
</dbReference>
<evidence type="ECO:0000313" key="2">
    <source>
        <dbReference type="Proteomes" id="UP001597018"/>
    </source>
</evidence>
<evidence type="ECO:0000313" key="1">
    <source>
        <dbReference type="EMBL" id="MFD0919418.1"/>
    </source>
</evidence>
<proteinExistence type="predicted"/>
<organism evidence="1 2">
    <name type="scientific">Saccharopolyspora rosea</name>
    <dbReference type="NCBI Taxonomy" id="524884"/>
    <lineage>
        <taxon>Bacteria</taxon>
        <taxon>Bacillati</taxon>
        <taxon>Actinomycetota</taxon>
        <taxon>Actinomycetes</taxon>
        <taxon>Pseudonocardiales</taxon>
        <taxon>Pseudonocardiaceae</taxon>
        <taxon>Saccharopolyspora</taxon>
    </lineage>
</organism>
<sequence length="133" mass="14865">MNRQPLRVLFCIGINQNFFDLPTDGITHGHVWQAFVSMLDSLKAMPGVDFIGDIDDDAHVVGPSDGWPWTCYVLADVDTQETVKAVCNLFRTTPVGDGAVKLWRFAKIEARIGRALTVREDVELPDQPEGDHR</sequence>
<evidence type="ECO:0008006" key="3">
    <source>
        <dbReference type="Google" id="ProtNLM"/>
    </source>
</evidence>